<dbReference type="InterPro" id="IPR032465">
    <property type="entry name" value="ACMSD"/>
</dbReference>
<dbReference type="SUPFAM" id="SSF51556">
    <property type="entry name" value="Metallo-dependent hydrolases"/>
    <property type="match status" value="1"/>
</dbReference>
<keyword evidence="1" id="KW-0456">Lyase</keyword>
<gene>
    <name evidence="3" type="ORF">SAMN05192539_102395</name>
</gene>
<dbReference type="PANTHER" id="PTHR21240:SF31">
    <property type="entry name" value="AMIDOHYDROLASE FAMILY PROTEIN (AFU_ORTHOLOGUE AFUA_7G05840)"/>
    <property type="match status" value="1"/>
</dbReference>
<evidence type="ECO:0000256" key="1">
    <source>
        <dbReference type="ARBA" id="ARBA00023239"/>
    </source>
</evidence>
<dbReference type="RefSeq" id="WP_090870282.1">
    <property type="nucleotide sequence ID" value="NZ_FNYE01000023.1"/>
</dbReference>
<dbReference type="PANTHER" id="PTHR21240">
    <property type="entry name" value="2-AMINO-3-CARBOXYLMUCONATE-6-SEMIALDEHYDE DECARBOXYLASE"/>
    <property type="match status" value="1"/>
</dbReference>
<dbReference type="Gene3D" id="3.20.20.140">
    <property type="entry name" value="Metal-dependent hydrolases"/>
    <property type="match status" value="1"/>
</dbReference>
<dbReference type="Proteomes" id="UP000198866">
    <property type="component" value="Unassembled WGS sequence"/>
</dbReference>
<sequence length="326" mass="37170">MQGKVALEEHFAFPDTIGDSQRYFVPDIWPEKRRQLLDLEEERLQRMDACGIEYTILSLNAPAIQAIPDTARAIDVARRANDFVAEQVARRPDRFGAFAALPMQDPEAAARELERTVKDFGFVGALVNGFSHIGSEDNATYYDLPQYVPFWDTVSRLDVPFYLHPRNPLVSQQKIYEGHPWLLGPAWAFSPETGVHALRLIGSGLFDKFPNLNIVLGHLGELVQNNIWRTSHWASANGKNPLGVKAERPFIDYFREHFYVTTSGNFRTIAMRNAMEEVGSDRVLFSTDYPFEAMEEASTWFDAAEIGENDRQKIGRDNARRLFKLK</sequence>
<dbReference type="InterPro" id="IPR006680">
    <property type="entry name" value="Amidohydro-rel"/>
</dbReference>
<proteinExistence type="predicted"/>
<reference evidence="4" key="1">
    <citation type="submission" date="2016-10" db="EMBL/GenBank/DDBJ databases">
        <authorList>
            <person name="Varghese N."/>
            <person name="Submissions S."/>
        </authorList>
    </citation>
    <scope>NUCLEOTIDE SEQUENCE [LARGE SCALE GENOMIC DNA]</scope>
    <source>
        <strain evidence="4">LMG 26031</strain>
    </source>
</reference>
<dbReference type="InterPro" id="IPR032466">
    <property type="entry name" value="Metal_Hydrolase"/>
</dbReference>
<dbReference type="GO" id="GO:0016831">
    <property type="term" value="F:carboxy-lyase activity"/>
    <property type="evidence" value="ECO:0007669"/>
    <property type="project" value="InterPro"/>
</dbReference>
<dbReference type="GO" id="GO:0016787">
    <property type="term" value="F:hydrolase activity"/>
    <property type="evidence" value="ECO:0007669"/>
    <property type="project" value="InterPro"/>
</dbReference>
<dbReference type="GO" id="GO:0019748">
    <property type="term" value="P:secondary metabolic process"/>
    <property type="evidence" value="ECO:0007669"/>
    <property type="project" value="TreeGrafter"/>
</dbReference>
<dbReference type="EMBL" id="FNYE01000023">
    <property type="protein sequence ID" value="SEJ91860.1"/>
    <property type="molecule type" value="Genomic_DNA"/>
</dbReference>
<name>A0A1H7CYN3_9BURK</name>
<evidence type="ECO:0000313" key="4">
    <source>
        <dbReference type="Proteomes" id="UP000198866"/>
    </source>
</evidence>
<dbReference type="Pfam" id="PF04909">
    <property type="entry name" value="Amidohydro_2"/>
    <property type="match status" value="1"/>
</dbReference>
<accession>A0A1H7CYN3</accession>
<protein>
    <submittedName>
        <fullName evidence="3">Gamma-resorcylate decarboxylase</fullName>
    </submittedName>
</protein>
<organism evidence="3 4">
    <name type="scientific">Paraburkholderia diazotrophica</name>
    <dbReference type="NCBI Taxonomy" id="667676"/>
    <lineage>
        <taxon>Bacteria</taxon>
        <taxon>Pseudomonadati</taxon>
        <taxon>Pseudomonadota</taxon>
        <taxon>Betaproteobacteria</taxon>
        <taxon>Burkholderiales</taxon>
        <taxon>Burkholderiaceae</taxon>
        <taxon>Paraburkholderia</taxon>
    </lineage>
</organism>
<dbReference type="OrthoDB" id="8673173at2"/>
<evidence type="ECO:0000259" key="2">
    <source>
        <dbReference type="Pfam" id="PF04909"/>
    </source>
</evidence>
<keyword evidence="4" id="KW-1185">Reference proteome</keyword>
<dbReference type="AlphaFoldDB" id="A0A1H7CYN3"/>
<feature type="domain" description="Amidohydrolase-related" evidence="2">
    <location>
        <begin position="41"/>
        <end position="325"/>
    </location>
</feature>
<dbReference type="STRING" id="667676.SAMN05192539_102395"/>
<evidence type="ECO:0000313" key="3">
    <source>
        <dbReference type="EMBL" id="SEJ91860.1"/>
    </source>
</evidence>
<dbReference type="GO" id="GO:0005829">
    <property type="term" value="C:cytosol"/>
    <property type="evidence" value="ECO:0007669"/>
    <property type="project" value="TreeGrafter"/>
</dbReference>